<sequence>MPSDIVCTVQENYVEHYSLGMEFEWDETKAATNQKKHGVSFEEAKTVFDNPLALIFDDEEHSVDEHREIIIGHSRNNRLLLVSYTERPNAIRIISARLATRREREDYEQNAF</sequence>
<dbReference type="KEGG" id="mic:Mic7113_4931"/>
<dbReference type="eggNOG" id="COG2929">
    <property type="taxonomic scope" value="Bacteria"/>
</dbReference>
<name>K9WKA0_9CYAN</name>
<evidence type="ECO:0000313" key="2">
    <source>
        <dbReference type="Proteomes" id="UP000010471"/>
    </source>
</evidence>
<evidence type="ECO:0000313" key="1">
    <source>
        <dbReference type="EMBL" id="AFZ20593.1"/>
    </source>
</evidence>
<accession>K9WKA0</accession>
<evidence type="ECO:0008006" key="3">
    <source>
        <dbReference type="Google" id="ProtNLM"/>
    </source>
</evidence>
<dbReference type="PATRIC" id="fig|1173027.3.peg.5467"/>
<protein>
    <recommendedName>
        <fullName evidence="3">BrnT family toxin</fullName>
    </recommendedName>
</protein>
<dbReference type="HOGENOM" id="CLU_149290_1_1_3"/>
<dbReference type="Proteomes" id="UP000010471">
    <property type="component" value="Chromosome"/>
</dbReference>
<dbReference type="Gene3D" id="3.10.450.530">
    <property type="entry name" value="Ribonuclease toxin, BrnT, of type II toxin-antitoxin system"/>
    <property type="match status" value="1"/>
</dbReference>
<keyword evidence="2" id="KW-1185">Reference proteome</keyword>
<dbReference type="EMBL" id="CP003630">
    <property type="protein sequence ID" value="AFZ20593.1"/>
    <property type="molecule type" value="Genomic_DNA"/>
</dbReference>
<reference evidence="1 2" key="1">
    <citation type="submission" date="2012-06" db="EMBL/GenBank/DDBJ databases">
        <title>Finished chromosome of genome of Microcoleus sp. PCC 7113.</title>
        <authorList>
            <consortium name="US DOE Joint Genome Institute"/>
            <person name="Gugger M."/>
            <person name="Coursin T."/>
            <person name="Rippka R."/>
            <person name="Tandeau De Marsac N."/>
            <person name="Huntemann M."/>
            <person name="Wei C.-L."/>
            <person name="Han J."/>
            <person name="Detter J.C."/>
            <person name="Han C."/>
            <person name="Tapia R."/>
            <person name="Chen A."/>
            <person name="Kyrpides N."/>
            <person name="Mavromatis K."/>
            <person name="Markowitz V."/>
            <person name="Szeto E."/>
            <person name="Ivanova N."/>
            <person name="Pagani I."/>
            <person name="Pati A."/>
            <person name="Goodwin L."/>
            <person name="Nordberg H.P."/>
            <person name="Cantor M.N."/>
            <person name="Hua S.X."/>
            <person name="Woyke T."/>
            <person name="Kerfeld C.A."/>
        </authorList>
    </citation>
    <scope>NUCLEOTIDE SEQUENCE [LARGE SCALE GENOMIC DNA]</scope>
    <source>
        <strain evidence="1 2">PCC 7113</strain>
    </source>
</reference>
<dbReference type="InterPro" id="IPR007460">
    <property type="entry name" value="BrnT_toxin"/>
</dbReference>
<dbReference type="AlphaFoldDB" id="K9WKA0"/>
<organism evidence="1 2">
    <name type="scientific">Allocoleopsis franciscana PCC 7113</name>
    <dbReference type="NCBI Taxonomy" id="1173027"/>
    <lineage>
        <taxon>Bacteria</taxon>
        <taxon>Bacillati</taxon>
        <taxon>Cyanobacteriota</taxon>
        <taxon>Cyanophyceae</taxon>
        <taxon>Coleofasciculales</taxon>
        <taxon>Coleofasciculaceae</taxon>
        <taxon>Allocoleopsis</taxon>
        <taxon>Allocoleopsis franciscana</taxon>
    </lineage>
</organism>
<gene>
    <name evidence="1" type="ORF">Mic7113_4931</name>
</gene>
<dbReference type="Pfam" id="PF04365">
    <property type="entry name" value="BrnT_toxin"/>
    <property type="match status" value="1"/>
</dbReference>
<dbReference type="STRING" id="1173027.Mic7113_4931"/>
<dbReference type="InterPro" id="IPR038573">
    <property type="entry name" value="BrnT_sf"/>
</dbReference>
<dbReference type="RefSeq" id="WP_015184728.1">
    <property type="nucleotide sequence ID" value="NC_019738.1"/>
</dbReference>
<proteinExistence type="predicted"/>